<evidence type="ECO:0000313" key="1">
    <source>
        <dbReference type="EMBL" id="KAJ8666622.1"/>
    </source>
</evidence>
<proteinExistence type="predicted"/>
<accession>A0ACC2N6C8</accession>
<gene>
    <name evidence="1" type="ORF">QAD02_008284</name>
</gene>
<reference evidence="1" key="1">
    <citation type="submission" date="2023-04" db="EMBL/GenBank/DDBJ databases">
        <title>A chromosome-level genome assembly of the parasitoid wasp Eretmocerus hayati.</title>
        <authorList>
            <person name="Zhong Y."/>
            <person name="Liu S."/>
            <person name="Liu Y."/>
        </authorList>
    </citation>
    <scope>NUCLEOTIDE SEQUENCE</scope>
    <source>
        <strain evidence="1">ZJU_SS_LIU_2023</strain>
    </source>
</reference>
<comment type="caution">
    <text evidence="1">The sequence shown here is derived from an EMBL/GenBank/DDBJ whole genome shotgun (WGS) entry which is preliminary data.</text>
</comment>
<protein>
    <submittedName>
        <fullName evidence="1">Uncharacterized protein</fullName>
    </submittedName>
</protein>
<dbReference type="Proteomes" id="UP001239111">
    <property type="component" value="Chromosome 4"/>
</dbReference>
<dbReference type="EMBL" id="CM056744">
    <property type="protein sequence ID" value="KAJ8666622.1"/>
    <property type="molecule type" value="Genomic_DNA"/>
</dbReference>
<keyword evidence="2" id="KW-1185">Reference proteome</keyword>
<organism evidence="1 2">
    <name type="scientific">Eretmocerus hayati</name>
    <dbReference type="NCBI Taxonomy" id="131215"/>
    <lineage>
        <taxon>Eukaryota</taxon>
        <taxon>Metazoa</taxon>
        <taxon>Ecdysozoa</taxon>
        <taxon>Arthropoda</taxon>
        <taxon>Hexapoda</taxon>
        <taxon>Insecta</taxon>
        <taxon>Pterygota</taxon>
        <taxon>Neoptera</taxon>
        <taxon>Endopterygota</taxon>
        <taxon>Hymenoptera</taxon>
        <taxon>Apocrita</taxon>
        <taxon>Proctotrupomorpha</taxon>
        <taxon>Chalcidoidea</taxon>
        <taxon>Aphelinidae</taxon>
        <taxon>Aphelininae</taxon>
        <taxon>Eretmocerus</taxon>
    </lineage>
</organism>
<name>A0ACC2N6C8_9HYME</name>
<sequence>MKSQLISCILKIFQILTQCVVKYANKHLCESDLEDELITDLEKKLSKYLSDMPIDKLVKSSEDGLFNDIDVIRVVVVKLNLHGIYQRPEMLSIIQTYRYLKNEESKKRKRARAEAATSLKLAPSLNPKVLEHIQRGEYRNPCNFPSCEGFPTYKRNLQGRAVHELLQRLILAKALKSMTEYSQLMTILTRLRDSLMLPIGTHSVAIDMMANWKLCANCTFREYKLNYGKKFLPAVVPCKDTCEERLTIVTNFNRIDDCPSIFFLHVSSAELINIIGTHEVIRLKFTNWSSDPIHLYKDEIVCEHQKYVESWTQWTF</sequence>
<evidence type="ECO:0000313" key="2">
    <source>
        <dbReference type="Proteomes" id="UP001239111"/>
    </source>
</evidence>